<reference evidence="11 12" key="1">
    <citation type="submission" date="2018-12" db="EMBL/GenBank/DDBJ databases">
        <authorList>
            <person name="Sun L."/>
            <person name="Chen Z."/>
        </authorList>
    </citation>
    <scope>NUCLEOTIDE SEQUENCE [LARGE SCALE GENOMIC DNA]</scope>
    <source>
        <strain evidence="11 12">LMG 29736</strain>
    </source>
</reference>
<proteinExistence type="inferred from homology"/>
<feature type="transmembrane region" description="Helical" evidence="9">
    <location>
        <begin position="69"/>
        <end position="90"/>
    </location>
</feature>
<evidence type="ECO:0000256" key="5">
    <source>
        <dbReference type="ARBA" id="ARBA00022692"/>
    </source>
</evidence>
<feature type="transmembrane region" description="Helical" evidence="9">
    <location>
        <begin position="353"/>
        <end position="377"/>
    </location>
</feature>
<dbReference type="EMBL" id="QYTW02000008">
    <property type="protein sequence ID" value="RST59770.1"/>
    <property type="molecule type" value="Genomic_DNA"/>
</dbReference>
<name>A0A429X8Y0_SIMTE</name>
<evidence type="ECO:0000256" key="4">
    <source>
        <dbReference type="ARBA" id="ARBA00022475"/>
    </source>
</evidence>
<dbReference type="InterPro" id="IPR018461">
    <property type="entry name" value="Na/H_Antiport_NhaC-like_C"/>
</dbReference>
<dbReference type="GO" id="GO:0005886">
    <property type="term" value="C:plasma membrane"/>
    <property type="evidence" value="ECO:0007669"/>
    <property type="project" value="UniProtKB-SubCell"/>
</dbReference>
<comment type="subcellular location">
    <subcellularLocation>
        <location evidence="1">Cell membrane</location>
        <topology evidence="1">Multi-pass membrane protein</topology>
    </subcellularLocation>
</comment>
<feature type="transmembrane region" description="Helical" evidence="9">
    <location>
        <begin position="193"/>
        <end position="213"/>
    </location>
</feature>
<gene>
    <name evidence="11" type="primary">nhaC</name>
    <name evidence="11" type="ORF">D5F11_010160</name>
</gene>
<dbReference type="RefSeq" id="WP_120115897.1">
    <property type="nucleotide sequence ID" value="NZ_BORI01000008.1"/>
</dbReference>
<dbReference type="InterPro" id="IPR052180">
    <property type="entry name" value="NhaC_Na-H+_Antiporter"/>
</dbReference>
<feature type="transmembrane region" description="Helical" evidence="9">
    <location>
        <begin position="110"/>
        <end position="131"/>
    </location>
</feature>
<evidence type="ECO:0000256" key="7">
    <source>
        <dbReference type="ARBA" id="ARBA00023136"/>
    </source>
</evidence>
<evidence type="ECO:0000256" key="1">
    <source>
        <dbReference type="ARBA" id="ARBA00004651"/>
    </source>
</evidence>
<evidence type="ECO:0000256" key="3">
    <source>
        <dbReference type="ARBA" id="ARBA00022449"/>
    </source>
</evidence>
<feature type="transmembrane region" description="Helical" evidence="9">
    <location>
        <begin position="12"/>
        <end position="32"/>
    </location>
</feature>
<evidence type="ECO:0000313" key="11">
    <source>
        <dbReference type="EMBL" id="RST59770.1"/>
    </source>
</evidence>
<keyword evidence="6 9" id="KW-1133">Transmembrane helix</keyword>
<sequence>MKTKEPRKPTLLVALIPIVFMMLSLLVGIFFLGLDPQIPLLASAIVATVLGLSLGHSWKDIEKGMLKTVVLPIQAILILMVIGALIGSWTSGGVVASMIYYGLKLLSPTFFLVAACLICMVVSVSSGNAWTSAGTIGIAIMGMAEGFGISSAMAAGAVISGCYFGDKISPMSEMTNLAAGITGLNLFEHIRHLLYTTVPAITIALIIYTIMGFTLTPKGSPDQVAVLQSQLDGIFIISPWLLLVPLIVIVLLTLKIPAIPGLVIGSLMGTICTVFVQGASWTDALNTLYYGHAAETGVEILDSLLNNGGIESMFWTISLIMIAMAYGGILEVTGTLETIVESLIKMVKSTGNLIATTVGTSVMTNILACDAYLAMIFPARMYASEYKRRGLHIKNLSRTIEDGGAVTSPLVPWNTCGAFMFATLGVHSFSYAPFAFFCFLSPIIAIIYGFLNLKIEYLPKDGAEEVEMPYAK</sequence>
<feature type="domain" description="Na+/H+ antiporter NhaC-like C-terminal" evidence="10">
    <location>
        <begin position="161"/>
        <end position="452"/>
    </location>
</feature>
<keyword evidence="3" id="KW-0050">Antiport</keyword>
<evidence type="ECO:0000256" key="9">
    <source>
        <dbReference type="SAM" id="Phobius"/>
    </source>
</evidence>
<feature type="transmembrane region" description="Helical" evidence="9">
    <location>
        <begin position="313"/>
        <end position="332"/>
    </location>
</feature>
<feature type="transmembrane region" description="Helical" evidence="9">
    <location>
        <begin position="261"/>
        <end position="281"/>
    </location>
</feature>
<evidence type="ECO:0000259" key="10">
    <source>
        <dbReference type="Pfam" id="PF03553"/>
    </source>
</evidence>
<comment type="caution">
    <text evidence="11">The sequence shown here is derived from an EMBL/GenBank/DDBJ whole genome shotgun (WGS) entry which is preliminary data.</text>
</comment>
<dbReference type="OrthoDB" id="9762978at2"/>
<dbReference type="Proteomes" id="UP000287296">
    <property type="component" value="Unassembled WGS sequence"/>
</dbReference>
<feature type="transmembrane region" description="Helical" evidence="9">
    <location>
        <begin position="429"/>
        <end position="451"/>
    </location>
</feature>
<keyword evidence="5 9" id="KW-0812">Transmembrane</keyword>
<keyword evidence="4" id="KW-1003">Cell membrane</keyword>
<feature type="transmembrane region" description="Helical" evidence="9">
    <location>
        <begin position="38"/>
        <end position="57"/>
    </location>
</feature>
<feature type="transmembrane region" description="Helical" evidence="9">
    <location>
        <begin position="233"/>
        <end position="254"/>
    </location>
</feature>
<evidence type="ECO:0000256" key="6">
    <source>
        <dbReference type="ARBA" id="ARBA00022989"/>
    </source>
</evidence>
<evidence type="ECO:0000256" key="2">
    <source>
        <dbReference type="ARBA" id="ARBA00022448"/>
    </source>
</evidence>
<evidence type="ECO:0000256" key="8">
    <source>
        <dbReference type="ARBA" id="ARBA00038435"/>
    </source>
</evidence>
<dbReference type="NCBIfam" id="TIGR00931">
    <property type="entry name" value="antiport_nhaC"/>
    <property type="match status" value="1"/>
</dbReference>
<dbReference type="InterPro" id="IPR004770">
    <property type="entry name" value="Na/H_antiport_NhaC"/>
</dbReference>
<keyword evidence="2" id="KW-0813">Transport</keyword>
<comment type="similarity">
    <text evidence="8">Belongs to the NhaC Na(+)/H(+) (TC 2.A.35) antiporter family.</text>
</comment>
<dbReference type="Pfam" id="PF03553">
    <property type="entry name" value="Na_H_antiporter"/>
    <property type="match status" value="1"/>
</dbReference>
<dbReference type="GO" id="GO:0015297">
    <property type="term" value="F:antiporter activity"/>
    <property type="evidence" value="ECO:0007669"/>
    <property type="project" value="UniProtKB-KW"/>
</dbReference>
<keyword evidence="7 9" id="KW-0472">Membrane</keyword>
<accession>A0A429X8Y0</accession>
<dbReference type="AlphaFoldDB" id="A0A429X8Y0"/>
<dbReference type="PANTHER" id="PTHR33451">
    <property type="entry name" value="MALATE-2H(+)/NA(+)-LACTATE ANTIPORTER"/>
    <property type="match status" value="1"/>
</dbReference>
<protein>
    <submittedName>
        <fullName evidence="11">Na+/H+ antiporter NhaC</fullName>
    </submittedName>
</protein>
<dbReference type="PANTHER" id="PTHR33451:SF3">
    <property type="entry name" value="MALATE-2H(+)_NA(+)-LACTATE ANTIPORTER"/>
    <property type="match status" value="1"/>
</dbReference>
<evidence type="ECO:0000313" key="12">
    <source>
        <dbReference type="Proteomes" id="UP000287296"/>
    </source>
</evidence>
<organism evidence="11 12">
    <name type="scientific">Siminovitchia terrae</name>
    <name type="common">Bacillus terrae</name>
    <dbReference type="NCBI Taxonomy" id="1914933"/>
    <lineage>
        <taxon>Bacteria</taxon>
        <taxon>Bacillati</taxon>
        <taxon>Bacillota</taxon>
        <taxon>Bacilli</taxon>
        <taxon>Bacillales</taxon>
        <taxon>Bacillaceae</taxon>
        <taxon>Siminovitchia</taxon>
    </lineage>
</organism>